<dbReference type="PANTHER" id="PTHR12442:SF22">
    <property type="entry name" value="CYTOPLASMIC DYNEIN 1 INTERMEDIATE CHAIN-RELATED"/>
    <property type="match status" value="1"/>
</dbReference>
<evidence type="ECO:0000256" key="5">
    <source>
        <dbReference type="SAM" id="Coils"/>
    </source>
</evidence>
<keyword evidence="3" id="KW-0853">WD repeat</keyword>
<dbReference type="InterPro" id="IPR050687">
    <property type="entry name" value="Dynein_IC"/>
</dbReference>
<dbReference type="GO" id="GO:0005737">
    <property type="term" value="C:cytoplasm"/>
    <property type="evidence" value="ECO:0007669"/>
    <property type="project" value="UniProtKB-SubCell"/>
</dbReference>
<dbReference type="PANTHER" id="PTHR12442">
    <property type="entry name" value="DYNEIN INTERMEDIATE CHAIN"/>
    <property type="match status" value="1"/>
</dbReference>
<proteinExistence type="predicted"/>
<dbReference type="GO" id="GO:0010970">
    <property type="term" value="P:transport along microtubule"/>
    <property type="evidence" value="ECO:0007669"/>
    <property type="project" value="TreeGrafter"/>
</dbReference>
<evidence type="ECO:0000313" key="7">
    <source>
        <dbReference type="Proteomes" id="UP001295684"/>
    </source>
</evidence>
<dbReference type="EMBL" id="CAMPGE010004689">
    <property type="protein sequence ID" value="CAI2363538.1"/>
    <property type="molecule type" value="Genomic_DNA"/>
</dbReference>
<sequence>MSRIVKDKQKRLDELLEIAAEKRRVRKENEAIRIRKAAERKSKENDDIDALLEMSTARSPYEERKRKEAEELIKVPPKDADVCLSVALAQCEHSINPAIKDFLNQPIQCELVEVSINDSDESDKPDENINVWKSDIRIEKIYVDKNNISGLPMISKLPDCITNKEDKKEDFPKAQKILDQEEANRVMASSTFDKFFSQASRLIERGLDYEADAIGCFERFEADESGVTSKDINIKENITFMKDTPITRAITNIEWSPQHKELFLCSYYKSEKDWGPNETDGLVNIFSTHMPERPELTLTSPSEITSCIFHPTESHLVIGGTYSGNVLIWDMREKCNYPSTRTKIQGSTMIKGISVVGTQNANNIVTVSNNGIICSWSPSMMREPHKRVDLGTNSRDIPVHCIDFPEGETNQFYLGGEDFNIYSAKIYTKKESEPNISERFSNHFGTILSLHSHPKISERKSVTSGFLLSTAADWRIGLWHPEARKDPLLMIEGEVEYYDAQWSPVHPSVFATCNGNGQIDLWDLAKDTEESCYKIDADKRAINKIRWSYDGTKLLTGNSNGVVKLYSVYKDFYLSREEDQAKLERILKRENY</sequence>
<dbReference type="Proteomes" id="UP001295684">
    <property type="component" value="Unassembled WGS sequence"/>
</dbReference>
<evidence type="ECO:0000256" key="2">
    <source>
        <dbReference type="ARBA" id="ARBA00022490"/>
    </source>
</evidence>
<dbReference type="Gene3D" id="2.130.10.10">
    <property type="entry name" value="YVTN repeat-like/Quinoprotein amine dehydrogenase"/>
    <property type="match status" value="2"/>
</dbReference>
<evidence type="ECO:0000256" key="4">
    <source>
        <dbReference type="ARBA" id="ARBA00022737"/>
    </source>
</evidence>
<evidence type="ECO:0000256" key="3">
    <source>
        <dbReference type="ARBA" id="ARBA00022574"/>
    </source>
</evidence>
<keyword evidence="2" id="KW-0963">Cytoplasm</keyword>
<dbReference type="GO" id="GO:0045504">
    <property type="term" value="F:dynein heavy chain binding"/>
    <property type="evidence" value="ECO:0007669"/>
    <property type="project" value="TreeGrafter"/>
</dbReference>
<evidence type="ECO:0000256" key="1">
    <source>
        <dbReference type="ARBA" id="ARBA00004496"/>
    </source>
</evidence>
<dbReference type="InterPro" id="IPR001680">
    <property type="entry name" value="WD40_rpt"/>
</dbReference>
<accession>A0AAD1X584</accession>
<dbReference type="SUPFAM" id="SSF50978">
    <property type="entry name" value="WD40 repeat-like"/>
    <property type="match status" value="1"/>
</dbReference>
<dbReference type="GO" id="GO:0005868">
    <property type="term" value="C:cytoplasmic dynein complex"/>
    <property type="evidence" value="ECO:0007669"/>
    <property type="project" value="TreeGrafter"/>
</dbReference>
<dbReference type="Pfam" id="PF00400">
    <property type="entry name" value="WD40"/>
    <property type="match status" value="2"/>
</dbReference>
<evidence type="ECO:0000313" key="6">
    <source>
        <dbReference type="EMBL" id="CAI2363538.1"/>
    </source>
</evidence>
<comment type="caution">
    <text evidence="6">The sequence shown here is derived from an EMBL/GenBank/DDBJ whole genome shotgun (WGS) entry which is preliminary data.</text>
</comment>
<name>A0AAD1X584_EUPCR</name>
<keyword evidence="7" id="KW-1185">Reference proteome</keyword>
<dbReference type="InterPro" id="IPR015943">
    <property type="entry name" value="WD40/YVTN_repeat-like_dom_sf"/>
</dbReference>
<organism evidence="6 7">
    <name type="scientific">Euplotes crassus</name>
    <dbReference type="NCBI Taxonomy" id="5936"/>
    <lineage>
        <taxon>Eukaryota</taxon>
        <taxon>Sar</taxon>
        <taxon>Alveolata</taxon>
        <taxon>Ciliophora</taxon>
        <taxon>Intramacronucleata</taxon>
        <taxon>Spirotrichea</taxon>
        <taxon>Hypotrichia</taxon>
        <taxon>Euplotida</taxon>
        <taxon>Euplotidae</taxon>
        <taxon>Moneuplotes</taxon>
    </lineage>
</organism>
<dbReference type="SMART" id="SM00320">
    <property type="entry name" value="WD40"/>
    <property type="match status" value="5"/>
</dbReference>
<gene>
    <name evidence="6" type="ORF">ECRASSUSDP1_LOCUS4874</name>
</gene>
<dbReference type="GO" id="GO:0045503">
    <property type="term" value="F:dynein light chain binding"/>
    <property type="evidence" value="ECO:0007669"/>
    <property type="project" value="TreeGrafter"/>
</dbReference>
<dbReference type="AlphaFoldDB" id="A0AAD1X584"/>
<comment type="subcellular location">
    <subcellularLocation>
        <location evidence="1">Cytoplasm</location>
    </subcellularLocation>
</comment>
<feature type="coiled-coil region" evidence="5">
    <location>
        <begin position="5"/>
        <end position="54"/>
    </location>
</feature>
<reference evidence="6" key="1">
    <citation type="submission" date="2023-07" db="EMBL/GenBank/DDBJ databases">
        <authorList>
            <consortium name="AG Swart"/>
            <person name="Singh M."/>
            <person name="Singh A."/>
            <person name="Seah K."/>
            <person name="Emmerich C."/>
        </authorList>
    </citation>
    <scope>NUCLEOTIDE SEQUENCE</scope>
    <source>
        <strain evidence="6">DP1</strain>
    </source>
</reference>
<keyword evidence="4" id="KW-0677">Repeat</keyword>
<protein>
    <submittedName>
        <fullName evidence="6">Uncharacterized protein</fullName>
    </submittedName>
</protein>
<keyword evidence="5" id="KW-0175">Coiled coil</keyword>
<dbReference type="InterPro" id="IPR036322">
    <property type="entry name" value="WD40_repeat_dom_sf"/>
</dbReference>